<keyword evidence="2" id="KW-1185">Reference proteome</keyword>
<protein>
    <submittedName>
        <fullName evidence="1">Uncharacterized protein</fullName>
    </submittedName>
</protein>
<evidence type="ECO:0000313" key="1">
    <source>
        <dbReference type="EMBL" id="PRQ33722.1"/>
    </source>
</evidence>
<gene>
    <name evidence="1" type="ORF">RchiOBHm_Chr5g0060791</name>
</gene>
<dbReference type="AlphaFoldDB" id="A0A2P6QHS1"/>
<comment type="caution">
    <text evidence="1">The sequence shown here is derived from an EMBL/GenBank/DDBJ whole genome shotgun (WGS) entry which is preliminary data.</text>
</comment>
<accession>A0A2P6QHS1</accession>
<evidence type="ECO:0000313" key="2">
    <source>
        <dbReference type="Proteomes" id="UP000238479"/>
    </source>
</evidence>
<sequence length="73" mass="8443">MKRRLMVFGAVELRFSLNNKDLGVNSACVRVSAGFILDYSLLVRRVFSSANYSDRAVWNFELSRPFFLVQCFN</sequence>
<organism evidence="1 2">
    <name type="scientific">Rosa chinensis</name>
    <name type="common">China rose</name>
    <dbReference type="NCBI Taxonomy" id="74649"/>
    <lineage>
        <taxon>Eukaryota</taxon>
        <taxon>Viridiplantae</taxon>
        <taxon>Streptophyta</taxon>
        <taxon>Embryophyta</taxon>
        <taxon>Tracheophyta</taxon>
        <taxon>Spermatophyta</taxon>
        <taxon>Magnoliopsida</taxon>
        <taxon>eudicotyledons</taxon>
        <taxon>Gunneridae</taxon>
        <taxon>Pentapetalae</taxon>
        <taxon>rosids</taxon>
        <taxon>fabids</taxon>
        <taxon>Rosales</taxon>
        <taxon>Rosaceae</taxon>
        <taxon>Rosoideae</taxon>
        <taxon>Rosoideae incertae sedis</taxon>
        <taxon>Rosa</taxon>
    </lineage>
</organism>
<name>A0A2P6QHS1_ROSCH</name>
<reference evidence="1 2" key="1">
    <citation type="journal article" date="2018" name="Nat. Genet.">
        <title>The Rosa genome provides new insights in the design of modern roses.</title>
        <authorList>
            <person name="Bendahmane M."/>
        </authorList>
    </citation>
    <scope>NUCLEOTIDE SEQUENCE [LARGE SCALE GENOMIC DNA]</scope>
    <source>
        <strain evidence="2">cv. Old Blush</strain>
    </source>
</reference>
<dbReference type="Gramene" id="PRQ33722">
    <property type="protein sequence ID" value="PRQ33722"/>
    <property type="gene ID" value="RchiOBHm_Chr5g0060791"/>
</dbReference>
<proteinExistence type="predicted"/>
<dbReference type="EMBL" id="PDCK01000043">
    <property type="protein sequence ID" value="PRQ33722.1"/>
    <property type="molecule type" value="Genomic_DNA"/>
</dbReference>
<dbReference type="Proteomes" id="UP000238479">
    <property type="component" value="Chromosome 5"/>
</dbReference>